<reference evidence="1 2" key="1">
    <citation type="submission" date="2019-12" db="EMBL/GenBank/DDBJ databases">
        <authorList>
            <person name="Alioto T."/>
            <person name="Alioto T."/>
            <person name="Gomez Garrido J."/>
        </authorList>
    </citation>
    <scope>NUCLEOTIDE SEQUENCE [LARGE SCALE GENOMIC DNA]</scope>
</reference>
<dbReference type="Gramene" id="OE9A088476T1">
    <property type="protein sequence ID" value="OE9A088476C1"/>
    <property type="gene ID" value="OE9A088476"/>
</dbReference>
<accession>A0A8S0PLT7</accession>
<name>A0A8S0PLT7_OLEEU</name>
<comment type="caution">
    <text evidence="1">The sequence shown here is derived from an EMBL/GenBank/DDBJ whole genome shotgun (WGS) entry which is preliminary data.</text>
</comment>
<protein>
    <submittedName>
        <fullName evidence="1">Uncharacterized protein</fullName>
    </submittedName>
</protein>
<organism evidence="1 2">
    <name type="scientific">Olea europaea subsp. europaea</name>
    <dbReference type="NCBI Taxonomy" id="158383"/>
    <lineage>
        <taxon>Eukaryota</taxon>
        <taxon>Viridiplantae</taxon>
        <taxon>Streptophyta</taxon>
        <taxon>Embryophyta</taxon>
        <taxon>Tracheophyta</taxon>
        <taxon>Spermatophyta</taxon>
        <taxon>Magnoliopsida</taxon>
        <taxon>eudicotyledons</taxon>
        <taxon>Gunneridae</taxon>
        <taxon>Pentapetalae</taxon>
        <taxon>asterids</taxon>
        <taxon>lamiids</taxon>
        <taxon>Lamiales</taxon>
        <taxon>Oleaceae</taxon>
        <taxon>Oleeae</taxon>
        <taxon>Olea</taxon>
    </lineage>
</organism>
<gene>
    <name evidence="1" type="ORF">OLEA9_A088476</name>
</gene>
<dbReference type="OrthoDB" id="778084at2759"/>
<dbReference type="Proteomes" id="UP000594638">
    <property type="component" value="Unassembled WGS sequence"/>
</dbReference>
<evidence type="ECO:0000313" key="1">
    <source>
        <dbReference type="EMBL" id="CAA2954702.1"/>
    </source>
</evidence>
<dbReference type="AlphaFoldDB" id="A0A8S0PLT7"/>
<evidence type="ECO:0000313" key="2">
    <source>
        <dbReference type="Proteomes" id="UP000594638"/>
    </source>
</evidence>
<dbReference type="EMBL" id="CACTIH010000122">
    <property type="protein sequence ID" value="CAA2954702.1"/>
    <property type="molecule type" value="Genomic_DNA"/>
</dbReference>
<keyword evidence="2" id="KW-1185">Reference proteome</keyword>
<sequence>MWRRFGWILKMSILIRGGKMGAVLLKSMGCLPSCVFLPLYLKLKALRIATREKGILNMVSVVFSWRHYHATIGGEKQKHDTSYNEERTDILPQFKDETFCTISEGISNISRGFPQIDEAIKCSVSEQIDSTTQGKSGIQSSRAAYRILFENWDPLPMQAVVPDADDED</sequence>
<proteinExistence type="predicted"/>